<feature type="signal peptide" evidence="2">
    <location>
        <begin position="1"/>
        <end position="21"/>
    </location>
</feature>
<keyword evidence="2" id="KW-0732">Signal</keyword>
<evidence type="ECO:0000313" key="4">
    <source>
        <dbReference type="Proteomes" id="UP000025171"/>
    </source>
</evidence>
<dbReference type="InterPro" id="IPR018247">
    <property type="entry name" value="EF_Hand_1_Ca_BS"/>
</dbReference>
<dbReference type="PROSITE" id="PS00018">
    <property type="entry name" value="EF_HAND_1"/>
    <property type="match status" value="1"/>
</dbReference>
<dbReference type="Gene3D" id="1.10.238.10">
    <property type="entry name" value="EF-hand"/>
    <property type="match status" value="1"/>
</dbReference>
<feature type="compositionally biased region" description="Acidic residues" evidence="1">
    <location>
        <begin position="83"/>
        <end position="100"/>
    </location>
</feature>
<keyword evidence="4" id="KW-1185">Reference proteome</keyword>
<dbReference type="InterPro" id="IPR011992">
    <property type="entry name" value="EF-hand-dom_pair"/>
</dbReference>
<reference evidence="3 4" key="1">
    <citation type="journal article" date="2014" name="Antonie Van Leeuwenhoek">
        <title>Hyphomonas beringensis sp. nov. and Hyphomonas chukchiensis sp. nov., isolated from surface seawater of the Bering Sea and Chukchi Sea.</title>
        <authorList>
            <person name="Li C."/>
            <person name="Lai Q."/>
            <person name="Li G."/>
            <person name="Dong C."/>
            <person name="Wang J."/>
            <person name="Liao Y."/>
            <person name="Shao Z."/>
        </authorList>
    </citation>
    <scope>NUCLEOTIDE SEQUENCE [LARGE SCALE GENOMIC DNA]</scope>
    <source>
        <strain evidence="3 4">MHS-2</strain>
    </source>
</reference>
<dbReference type="AlphaFoldDB" id="A0A059FPZ1"/>
<dbReference type="RefSeq" id="WP_199285755.1">
    <property type="nucleotide sequence ID" value="NZ_ARYK01000003.1"/>
</dbReference>
<organism evidence="3 4">
    <name type="scientific">Hyphomonas johnsonii MHS-2</name>
    <dbReference type="NCBI Taxonomy" id="1280950"/>
    <lineage>
        <taxon>Bacteria</taxon>
        <taxon>Pseudomonadati</taxon>
        <taxon>Pseudomonadota</taxon>
        <taxon>Alphaproteobacteria</taxon>
        <taxon>Hyphomonadales</taxon>
        <taxon>Hyphomonadaceae</taxon>
        <taxon>Hyphomonas</taxon>
    </lineage>
</organism>
<sequence>MKKTIAYTALAMLLAAPVALAGNDTALADVDTDMNGYLSLEEVQAADDTVTAETFAEYDVNGDAQLSDVEFESWKAVKKAEEAGDALEDAADDAADAMDDAADHTMDHTPE</sequence>
<evidence type="ECO:0000256" key="2">
    <source>
        <dbReference type="SAM" id="SignalP"/>
    </source>
</evidence>
<protein>
    <recommendedName>
        <fullName evidence="5">EF-hand domain-containing protein</fullName>
    </recommendedName>
</protein>
<feature type="compositionally biased region" description="Basic and acidic residues" evidence="1">
    <location>
        <begin position="101"/>
        <end position="111"/>
    </location>
</feature>
<dbReference type="EMBL" id="ARYK01000003">
    <property type="protein sequence ID" value="KCZ92729.1"/>
    <property type="molecule type" value="Genomic_DNA"/>
</dbReference>
<evidence type="ECO:0000256" key="1">
    <source>
        <dbReference type="SAM" id="MobiDB-lite"/>
    </source>
</evidence>
<dbReference type="Proteomes" id="UP000025171">
    <property type="component" value="Unassembled WGS sequence"/>
</dbReference>
<feature type="region of interest" description="Disordered" evidence="1">
    <location>
        <begin position="82"/>
        <end position="111"/>
    </location>
</feature>
<gene>
    <name evidence="3" type="ORF">HJO_07237</name>
</gene>
<dbReference type="PATRIC" id="fig|1280950.3.peg.1449"/>
<name>A0A059FPZ1_9PROT</name>
<feature type="chain" id="PRO_5001577602" description="EF-hand domain-containing protein" evidence="2">
    <location>
        <begin position="22"/>
        <end position="111"/>
    </location>
</feature>
<accession>A0A059FPZ1</accession>
<evidence type="ECO:0000313" key="3">
    <source>
        <dbReference type="EMBL" id="KCZ92729.1"/>
    </source>
</evidence>
<dbReference type="SUPFAM" id="SSF47473">
    <property type="entry name" value="EF-hand"/>
    <property type="match status" value="1"/>
</dbReference>
<proteinExistence type="predicted"/>
<comment type="caution">
    <text evidence="3">The sequence shown here is derived from an EMBL/GenBank/DDBJ whole genome shotgun (WGS) entry which is preliminary data.</text>
</comment>
<evidence type="ECO:0008006" key="5">
    <source>
        <dbReference type="Google" id="ProtNLM"/>
    </source>
</evidence>